<dbReference type="GO" id="GO:0016279">
    <property type="term" value="F:protein-lysine N-methyltransferase activity"/>
    <property type="evidence" value="ECO:0007669"/>
    <property type="project" value="TreeGrafter"/>
</dbReference>
<dbReference type="InterPro" id="IPR046341">
    <property type="entry name" value="SET_dom_sf"/>
</dbReference>
<dbReference type="GO" id="GO:0032259">
    <property type="term" value="P:methylation"/>
    <property type="evidence" value="ECO:0007669"/>
    <property type="project" value="UniProtKB-KW"/>
</dbReference>
<dbReference type="SUPFAM" id="SSF82199">
    <property type="entry name" value="SET domain"/>
    <property type="match status" value="1"/>
</dbReference>
<evidence type="ECO:0000256" key="1">
    <source>
        <dbReference type="ARBA" id="ARBA00022603"/>
    </source>
</evidence>
<keyword evidence="1" id="KW-0489">Methyltransferase</keyword>
<evidence type="ECO:0000256" key="2">
    <source>
        <dbReference type="ARBA" id="ARBA00022679"/>
    </source>
</evidence>
<keyword evidence="3" id="KW-0949">S-adenosyl-L-methionine</keyword>
<proteinExistence type="predicted"/>
<feature type="signal peptide" evidence="4">
    <location>
        <begin position="1"/>
        <end position="23"/>
    </location>
</feature>
<sequence>MAGSLRITVFCALILGIIQPTISFLANGKQKGPFLLNHRGASFEHRPIKMSVYADLEAWLADNGVKDLSVTVGDSKGKLGMGKGLIVTKAMKRGTAALNIPQSLCLSVSSALESQIGKYLKNFEGWTGEVGIIALHLLYEKSIGNDSKFGPFIAALPEQIEHPLFWNEETLELAQKSSTKGIKGFVEDVAEDFEDFKSQVIGRSPPGTFPAEFFNLESFKWAVACAASRSFFVDGELRLVPLLDFANHGDGVAFVEPEGGGMGIFGGKAVKALANQAYQPGSEFLVSYGPKSPAEYLEEHGFLPRLDTKKTSCMLAFGVRDADPYRDDKLDILELAGEEPEQCFDVFSVDNGEPDPAMMRFLRLVTLTSSDAFLLEAVFRDECWDFMALPISEVNEANVGKLVMDKIDEALGNFHGDREGDQALVKTDGQEWVAERVRGLARLRLAERAALEATRGWFERDAQALDLKEYYQERRLKSLGLDRPLDDAELMSSGAARDMDW</sequence>
<organism evidence="6">
    <name type="scientific">Heterosigma akashiwo</name>
    <name type="common">Chromophytic alga</name>
    <name type="synonym">Heterosigma carterae</name>
    <dbReference type="NCBI Taxonomy" id="2829"/>
    <lineage>
        <taxon>Eukaryota</taxon>
        <taxon>Sar</taxon>
        <taxon>Stramenopiles</taxon>
        <taxon>Ochrophyta</taxon>
        <taxon>Raphidophyceae</taxon>
        <taxon>Chattonellales</taxon>
        <taxon>Chattonellaceae</taxon>
        <taxon>Heterosigma</taxon>
    </lineage>
</organism>
<keyword evidence="4" id="KW-0732">Signal</keyword>
<evidence type="ECO:0000256" key="4">
    <source>
        <dbReference type="SAM" id="SignalP"/>
    </source>
</evidence>
<dbReference type="InterPro" id="IPR050600">
    <property type="entry name" value="SETD3_SETD6_MTase"/>
</dbReference>
<evidence type="ECO:0000256" key="3">
    <source>
        <dbReference type="ARBA" id="ARBA00022691"/>
    </source>
</evidence>
<dbReference type="SUPFAM" id="SSF81822">
    <property type="entry name" value="RuBisCo LSMT C-terminal, substrate-binding domain"/>
    <property type="match status" value="1"/>
</dbReference>
<dbReference type="Gene3D" id="3.90.1410.10">
    <property type="entry name" value="set domain protein methyltransferase, domain 1"/>
    <property type="match status" value="1"/>
</dbReference>
<feature type="chain" id="PRO_5030159555" description="SET domain-containing protein" evidence="4">
    <location>
        <begin position="24"/>
        <end position="501"/>
    </location>
</feature>
<dbReference type="InterPro" id="IPR036464">
    <property type="entry name" value="Rubisco_LSMT_subst-bd_sf"/>
</dbReference>
<feature type="domain" description="SET" evidence="5">
    <location>
        <begin position="68"/>
        <end position="289"/>
    </location>
</feature>
<dbReference type="Pfam" id="PF09273">
    <property type="entry name" value="Rubis-subs-bind"/>
    <property type="match status" value="1"/>
</dbReference>
<dbReference type="AlphaFoldDB" id="A0A6S9FGC7"/>
<dbReference type="PROSITE" id="PS50280">
    <property type="entry name" value="SET"/>
    <property type="match status" value="1"/>
</dbReference>
<protein>
    <recommendedName>
        <fullName evidence="5">SET domain-containing protein</fullName>
    </recommendedName>
</protein>
<dbReference type="EMBL" id="HBIU01010932">
    <property type="protein sequence ID" value="CAE0626049.1"/>
    <property type="molecule type" value="Transcribed_RNA"/>
</dbReference>
<dbReference type="InterPro" id="IPR015353">
    <property type="entry name" value="Rubisco_LSMT_subst-bd"/>
</dbReference>
<gene>
    <name evidence="6" type="ORF">HAKA00212_LOCUS4724</name>
</gene>
<dbReference type="InterPro" id="IPR001214">
    <property type="entry name" value="SET_dom"/>
</dbReference>
<evidence type="ECO:0000313" key="6">
    <source>
        <dbReference type="EMBL" id="CAE0626049.1"/>
    </source>
</evidence>
<accession>A0A6S9FGC7</accession>
<dbReference type="Gene3D" id="3.90.1420.10">
    <property type="entry name" value="Rubisco LSMT, substrate-binding domain"/>
    <property type="match status" value="1"/>
</dbReference>
<name>A0A6S9FGC7_HETAK</name>
<evidence type="ECO:0000259" key="5">
    <source>
        <dbReference type="PROSITE" id="PS50280"/>
    </source>
</evidence>
<dbReference type="PANTHER" id="PTHR13271">
    <property type="entry name" value="UNCHARACTERIZED PUTATIVE METHYLTRANSFERASE"/>
    <property type="match status" value="1"/>
</dbReference>
<reference evidence="6" key="1">
    <citation type="submission" date="2021-01" db="EMBL/GenBank/DDBJ databases">
        <authorList>
            <person name="Corre E."/>
            <person name="Pelletier E."/>
            <person name="Niang G."/>
            <person name="Scheremetjew M."/>
            <person name="Finn R."/>
            <person name="Kale V."/>
            <person name="Holt S."/>
            <person name="Cochrane G."/>
            <person name="Meng A."/>
            <person name="Brown T."/>
            <person name="Cohen L."/>
        </authorList>
    </citation>
    <scope>NUCLEOTIDE SEQUENCE</scope>
    <source>
        <strain evidence="6">CCMP3107</strain>
    </source>
</reference>
<dbReference type="PANTHER" id="PTHR13271:SF123">
    <property type="entry name" value="RIBULOSE-1,5-BISPHOSPHATE CARBOXYLASE_OXYGENASE SMALL SUBUNIT N-METHYLTRANSFERASE I-RELATED"/>
    <property type="match status" value="1"/>
</dbReference>
<keyword evidence="2" id="KW-0808">Transferase</keyword>